<feature type="domain" description="Tryptophan synthase beta chain-like PALP" evidence="4">
    <location>
        <begin position="9"/>
        <end position="300"/>
    </location>
</feature>
<proteinExistence type="inferred from homology"/>
<gene>
    <name evidence="5" type="ORF">A3H78_06000</name>
</gene>
<comment type="cofactor">
    <cofactor evidence="1">
        <name>pyridoxal 5'-phosphate</name>
        <dbReference type="ChEBI" id="CHEBI:597326"/>
    </cofactor>
</comment>
<organism evidence="5 6">
    <name type="scientific">Candidatus Roizmanbacteria bacterium RIFCSPLOWO2_02_FULL_36_11</name>
    <dbReference type="NCBI Taxonomy" id="1802071"/>
    <lineage>
        <taxon>Bacteria</taxon>
        <taxon>Candidatus Roizmaniibacteriota</taxon>
    </lineage>
</organism>
<dbReference type="InterPro" id="IPR001216">
    <property type="entry name" value="P-phosphate_BS"/>
</dbReference>
<dbReference type="Proteomes" id="UP000177418">
    <property type="component" value="Unassembled WGS sequence"/>
</dbReference>
<evidence type="ECO:0000313" key="5">
    <source>
        <dbReference type="EMBL" id="OGK55419.1"/>
    </source>
</evidence>
<dbReference type="PANTHER" id="PTHR10314">
    <property type="entry name" value="CYSTATHIONINE BETA-SYNTHASE"/>
    <property type="match status" value="1"/>
</dbReference>
<dbReference type="AlphaFoldDB" id="A0A1F7JII1"/>
<name>A0A1F7JII1_9BACT</name>
<comment type="caution">
    <text evidence="5">The sequence shown here is derived from an EMBL/GenBank/DDBJ whole genome shotgun (WGS) entry which is preliminary data.</text>
</comment>
<dbReference type="PROSITE" id="PS00901">
    <property type="entry name" value="CYS_SYNTHASE"/>
    <property type="match status" value="1"/>
</dbReference>
<comment type="similarity">
    <text evidence="2">Belongs to the cysteine synthase/cystathionine beta-synthase family.</text>
</comment>
<sequence>MKYSKNIIETIGQTPLVQLNNIVKDLKAKIFVKLEYLNPGGSMKDRIAIIMIEDAEKKGLLKKGGTIVEPTSGNTGVGLAIVAAIKGYKVIFTMSDKMSKEKEDVLKAYGATVVRCPADVEADNPIHYINVAKRIAHETKAYFPNQYHNSANPLAHYKTTGPEIWKDTEGKITHLIVPVGTGGTISGTAKYLKEKNKNIRVIGADPKGSLLHHYFYKTQGKAHSYLVEGPGEDFMPLALDMSVIDDIFVVTDKDSFITARELVSKEGIFAGGSSGMAVYVALNIAKSLSSTAIVVVILPDSGRSYVSKFYNDDWMKAQNLF</sequence>
<evidence type="ECO:0000256" key="3">
    <source>
        <dbReference type="ARBA" id="ARBA00022898"/>
    </source>
</evidence>
<dbReference type="Pfam" id="PF00291">
    <property type="entry name" value="PALP"/>
    <property type="match status" value="1"/>
</dbReference>
<accession>A0A1F7JII1</accession>
<evidence type="ECO:0000313" key="6">
    <source>
        <dbReference type="Proteomes" id="UP000177418"/>
    </source>
</evidence>
<reference evidence="5 6" key="1">
    <citation type="journal article" date="2016" name="Nat. Commun.">
        <title>Thousands of microbial genomes shed light on interconnected biogeochemical processes in an aquifer system.</title>
        <authorList>
            <person name="Anantharaman K."/>
            <person name="Brown C.T."/>
            <person name="Hug L.A."/>
            <person name="Sharon I."/>
            <person name="Castelle C.J."/>
            <person name="Probst A.J."/>
            <person name="Thomas B.C."/>
            <person name="Singh A."/>
            <person name="Wilkins M.J."/>
            <person name="Karaoz U."/>
            <person name="Brodie E.L."/>
            <person name="Williams K.H."/>
            <person name="Hubbard S.S."/>
            <person name="Banfield J.F."/>
        </authorList>
    </citation>
    <scope>NUCLEOTIDE SEQUENCE [LARGE SCALE GENOMIC DNA]</scope>
</reference>
<keyword evidence="3" id="KW-0663">Pyridoxal phosphate</keyword>
<evidence type="ECO:0000256" key="2">
    <source>
        <dbReference type="ARBA" id="ARBA00007103"/>
    </source>
</evidence>
<dbReference type="InterPro" id="IPR001926">
    <property type="entry name" value="TrpB-like_PALP"/>
</dbReference>
<dbReference type="FunFam" id="3.40.50.1100:FF:000118">
    <property type="entry name" value="Related to CYS4-cystathionine beta-synthase"/>
    <property type="match status" value="1"/>
</dbReference>
<dbReference type="EMBL" id="MGAV01000004">
    <property type="protein sequence ID" value="OGK55419.1"/>
    <property type="molecule type" value="Genomic_DNA"/>
</dbReference>
<dbReference type="InterPro" id="IPR036052">
    <property type="entry name" value="TrpB-like_PALP_sf"/>
</dbReference>
<evidence type="ECO:0000256" key="1">
    <source>
        <dbReference type="ARBA" id="ARBA00001933"/>
    </source>
</evidence>
<dbReference type="FunFam" id="3.40.50.1100:FF:000003">
    <property type="entry name" value="Cystathionine beta-synthase"/>
    <property type="match status" value="1"/>
</dbReference>
<dbReference type="CDD" id="cd01561">
    <property type="entry name" value="CBS_like"/>
    <property type="match status" value="1"/>
</dbReference>
<dbReference type="GO" id="GO:0016765">
    <property type="term" value="F:transferase activity, transferring alkyl or aryl (other than methyl) groups"/>
    <property type="evidence" value="ECO:0007669"/>
    <property type="project" value="UniProtKB-ARBA"/>
</dbReference>
<evidence type="ECO:0000259" key="4">
    <source>
        <dbReference type="Pfam" id="PF00291"/>
    </source>
</evidence>
<dbReference type="Gene3D" id="3.40.50.1100">
    <property type="match status" value="2"/>
</dbReference>
<dbReference type="InterPro" id="IPR050214">
    <property type="entry name" value="Cys_Synth/Cystath_Beta-Synth"/>
</dbReference>
<protein>
    <submittedName>
        <fullName evidence="5">Cystathionine beta-synthase</fullName>
    </submittedName>
</protein>
<dbReference type="GO" id="GO:0006535">
    <property type="term" value="P:cysteine biosynthetic process from serine"/>
    <property type="evidence" value="ECO:0007669"/>
    <property type="project" value="InterPro"/>
</dbReference>
<dbReference type="SUPFAM" id="SSF53686">
    <property type="entry name" value="Tryptophan synthase beta subunit-like PLP-dependent enzymes"/>
    <property type="match status" value="1"/>
</dbReference>